<dbReference type="PROSITE" id="PS51608">
    <property type="entry name" value="SAM_MT_UBIE"/>
    <property type="match status" value="1"/>
</dbReference>
<gene>
    <name evidence="6" type="primary">menG</name>
    <name evidence="8" type="ORF">AFK71_18535</name>
</gene>
<dbReference type="CDD" id="cd02440">
    <property type="entry name" value="AdoMet_MTases"/>
    <property type="match status" value="1"/>
</dbReference>
<reference evidence="9" key="1">
    <citation type="submission" date="2015-07" db="EMBL/GenBank/DDBJ databases">
        <title>Fjat-10053 dsm26.</title>
        <authorList>
            <person name="Liu B."/>
            <person name="Wang J."/>
            <person name="Zhu Y."/>
            <person name="Liu G."/>
            <person name="Chen Q."/>
            <person name="Chen Z."/>
            <person name="Lan J."/>
            <person name="Che J."/>
            <person name="Ge C."/>
            <person name="Shi H."/>
            <person name="Pan Z."/>
            <person name="Liu X."/>
        </authorList>
    </citation>
    <scope>NUCLEOTIDE SEQUENCE [LARGE SCALE GENOMIC DNA]</scope>
    <source>
        <strain evidence="9">DSM 26</strain>
    </source>
</reference>
<protein>
    <recommendedName>
        <fullName evidence="6 7">Demethylmenaquinone methyltransferase</fullName>
        <ecNumber evidence="6 7">2.1.1.163</ecNumber>
    </recommendedName>
</protein>
<dbReference type="GO" id="GO:0043770">
    <property type="term" value="F:demethylmenaquinone methyltransferase activity"/>
    <property type="evidence" value="ECO:0007669"/>
    <property type="project" value="UniProtKB-UniRule"/>
</dbReference>
<evidence type="ECO:0000256" key="2">
    <source>
        <dbReference type="ARBA" id="ARBA00022603"/>
    </source>
</evidence>
<dbReference type="InterPro" id="IPR014122">
    <property type="entry name" value="MenG_heptapren"/>
</dbReference>
<dbReference type="PANTHER" id="PTHR43591:SF24">
    <property type="entry name" value="2-METHOXY-6-POLYPRENYL-1,4-BENZOQUINOL METHYLASE, MITOCHONDRIAL"/>
    <property type="match status" value="1"/>
</dbReference>
<dbReference type="PROSITE" id="PS01183">
    <property type="entry name" value="UBIE_1"/>
    <property type="match status" value="1"/>
</dbReference>
<dbReference type="EC" id="2.1.1.163" evidence="6 7"/>
<dbReference type="FunFam" id="3.40.50.150:FF:000086">
    <property type="entry name" value="Demethylmenaquinone methyltransferase"/>
    <property type="match status" value="1"/>
</dbReference>
<keyword evidence="3 6" id="KW-0808">Transferase</keyword>
<feature type="binding site" evidence="6">
    <location>
        <position position="59"/>
    </location>
    <ligand>
        <name>S-adenosyl-L-methionine</name>
        <dbReference type="ChEBI" id="CHEBI:59789"/>
    </ligand>
</feature>
<evidence type="ECO:0000256" key="1">
    <source>
        <dbReference type="ARBA" id="ARBA00022428"/>
    </source>
</evidence>
<evidence type="ECO:0000256" key="3">
    <source>
        <dbReference type="ARBA" id="ARBA00022679"/>
    </source>
</evidence>
<evidence type="ECO:0000256" key="6">
    <source>
        <dbReference type="HAMAP-Rule" id="MF_01813"/>
    </source>
</evidence>
<organism evidence="8 9">
    <name type="scientific">Virgibacillus pantothenticus</name>
    <dbReference type="NCBI Taxonomy" id="1473"/>
    <lineage>
        <taxon>Bacteria</taxon>
        <taxon>Bacillati</taxon>
        <taxon>Bacillota</taxon>
        <taxon>Bacilli</taxon>
        <taxon>Bacillales</taxon>
        <taxon>Bacillaceae</taxon>
        <taxon>Virgibacillus</taxon>
    </lineage>
</organism>
<dbReference type="GO" id="GO:0032259">
    <property type="term" value="P:methylation"/>
    <property type="evidence" value="ECO:0007669"/>
    <property type="project" value="UniProtKB-KW"/>
</dbReference>
<dbReference type="Proteomes" id="UP000036780">
    <property type="component" value="Unassembled WGS sequence"/>
</dbReference>
<dbReference type="OrthoDB" id="9808140at2"/>
<feature type="binding site" evidence="6">
    <location>
        <position position="80"/>
    </location>
    <ligand>
        <name>S-adenosyl-L-methionine</name>
        <dbReference type="ChEBI" id="CHEBI:59789"/>
    </ligand>
</feature>
<dbReference type="GO" id="GO:0009234">
    <property type="term" value="P:menaquinone biosynthetic process"/>
    <property type="evidence" value="ECO:0007669"/>
    <property type="project" value="UniProtKB-UniRule"/>
</dbReference>
<evidence type="ECO:0000256" key="4">
    <source>
        <dbReference type="ARBA" id="ARBA00022691"/>
    </source>
</evidence>
<dbReference type="Gene3D" id="3.40.50.150">
    <property type="entry name" value="Vaccinia Virus protein VP39"/>
    <property type="match status" value="1"/>
</dbReference>
<dbReference type="PROSITE" id="PS01184">
    <property type="entry name" value="UBIE_2"/>
    <property type="match status" value="1"/>
</dbReference>
<keyword evidence="4 6" id="KW-0949">S-adenosyl-L-methionine</keyword>
<dbReference type="InterPro" id="IPR004033">
    <property type="entry name" value="UbiE/COQ5_MeTrFase"/>
</dbReference>
<comment type="pathway">
    <text evidence="6">Quinol/quinone metabolism; menaquinone biosynthesis; menaquinol from 1,4-dihydroxy-2-naphthoate: step 2/2.</text>
</comment>
<dbReference type="NCBIfam" id="TIGR01934">
    <property type="entry name" value="MenG_MenH_UbiE"/>
    <property type="match status" value="1"/>
</dbReference>
<dbReference type="EMBL" id="LGTO01000007">
    <property type="protein sequence ID" value="KNE20373.1"/>
    <property type="molecule type" value="Genomic_DNA"/>
</dbReference>
<dbReference type="InterPro" id="IPR023576">
    <property type="entry name" value="UbiE/COQ5_MeTrFase_CS"/>
</dbReference>
<evidence type="ECO:0000313" key="9">
    <source>
        <dbReference type="Proteomes" id="UP000036780"/>
    </source>
</evidence>
<sequence length="243" mass="27856">MAQSSKEERVHHVFEKIYSKYDSMNSIISFQRHKAWRKDVMKRMNVQPGTNALDVCCGTGDWALVMAEQTGNTGKVTGLDFSENMLSIAKKKQQELKIEQVHFMQGNAMELPFADNSFDYVTIGFGLRNVADYMTVLKEMYRVVKPGGKAVCLETSQPTIPVYRQLYYFYFQYIMPLLGKIIAKSQQEYAWLNESAQDFPDKKRLKQMFIEAGFTNVQVKSYTGGVAAMHMGVKEPNNELSKY</sequence>
<dbReference type="UniPathway" id="UPA00079">
    <property type="reaction ID" value="UER00169"/>
</dbReference>
<dbReference type="NCBIfam" id="NF001243">
    <property type="entry name" value="PRK00216.1-4"/>
    <property type="match status" value="1"/>
</dbReference>
<keyword evidence="1 6" id="KW-0474">Menaquinone biosynthesis</keyword>
<dbReference type="HAMAP" id="MF_01813">
    <property type="entry name" value="MenG_UbiE_methyltr"/>
    <property type="match status" value="1"/>
</dbReference>
<evidence type="ECO:0000256" key="7">
    <source>
        <dbReference type="NCBIfam" id="TIGR02752"/>
    </source>
</evidence>
<keyword evidence="2 6" id="KW-0489">Methyltransferase</keyword>
<keyword evidence="9" id="KW-1185">Reference proteome</keyword>
<proteinExistence type="inferred from homology"/>
<dbReference type="PANTHER" id="PTHR43591">
    <property type="entry name" value="METHYLTRANSFERASE"/>
    <property type="match status" value="1"/>
</dbReference>
<feature type="binding site" evidence="6">
    <location>
        <begin position="107"/>
        <end position="108"/>
    </location>
    <ligand>
        <name>S-adenosyl-L-methionine</name>
        <dbReference type="ChEBI" id="CHEBI:59789"/>
    </ligand>
</feature>
<keyword evidence="8" id="KW-0830">Ubiquinone</keyword>
<dbReference type="AlphaFoldDB" id="A0A0L0QQ75"/>
<dbReference type="Pfam" id="PF01209">
    <property type="entry name" value="Ubie_methyltran"/>
    <property type="match status" value="1"/>
</dbReference>
<dbReference type="GeneID" id="66870467"/>
<name>A0A0L0QQ75_VIRPA</name>
<evidence type="ECO:0000256" key="5">
    <source>
        <dbReference type="ARBA" id="ARBA00059758"/>
    </source>
</evidence>
<dbReference type="PATRIC" id="fig|1473.5.peg.2442"/>
<comment type="similarity">
    <text evidence="6">Belongs to the class I-like SAM-binding methyltransferase superfamily. MenG/UbiE family.</text>
</comment>
<dbReference type="NCBIfam" id="TIGR02752">
    <property type="entry name" value="MenG_heptapren"/>
    <property type="match status" value="1"/>
</dbReference>
<comment type="caution">
    <text evidence="6">Lacks conserved residue(s) required for the propagation of feature annotation.</text>
</comment>
<dbReference type="RefSeq" id="WP_050352947.1">
    <property type="nucleotide sequence ID" value="NZ_BOSN01000001.1"/>
</dbReference>
<comment type="caution">
    <text evidence="8">The sequence shown here is derived from an EMBL/GenBank/DDBJ whole genome shotgun (WGS) entry which is preliminary data.</text>
</comment>
<accession>A0A0L0QQ75</accession>
<comment type="catalytic activity">
    <reaction evidence="6">
        <text>a 2-demethylmenaquinol + S-adenosyl-L-methionine = a menaquinol + S-adenosyl-L-homocysteine + H(+)</text>
        <dbReference type="Rhea" id="RHEA:42640"/>
        <dbReference type="Rhea" id="RHEA-COMP:9539"/>
        <dbReference type="Rhea" id="RHEA-COMP:9563"/>
        <dbReference type="ChEBI" id="CHEBI:15378"/>
        <dbReference type="ChEBI" id="CHEBI:18151"/>
        <dbReference type="ChEBI" id="CHEBI:55437"/>
        <dbReference type="ChEBI" id="CHEBI:57856"/>
        <dbReference type="ChEBI" id="CHEBI:59789"/>
        <dbReference type="EC" id="2.1.1.163"/>
    </reaction>
</comment>
<dbReference type="InterPro" id="IPR029063">
    <property type="entry name" value="SAM-dependent_MTases_sf"/>
</dbReference>
<dbReference type="NCBIfam" id="NF001244">
    <property type="entry name" value="PRK00216.1-5"/>
    <property type="match status" value="1"/>
</dbReference>
<dbReference type="SUPFAM" id="SSF53335">
    <property type="entry name" value="S-adenosyl-L-methionine-dependent methyltransferases"/>
    <property type="match status" value="1"/>
</dbReference>
<comment type="function">
    <text evidence="5 6">Methyltransferase required for the conversion of demethylmenaquinol (DMKH2) to menaquinol (MKH2).</text>
</comment>
<evidence type="ECO:0000313" key="8">
    <source>
        <dbReference type="EMBL" id="KNE20373.1"/>
    </source>
</evidence>